<keyword evidence="2" id="KW-1185">Reference proteome</keyword>
<comment type="caution">
    <text evidence="1">The sequence shown here is derived from an EMBL/GenBank/DDBJ whole genome shotgun (WGS) entry which is preliminary data.</text>
</comment>
<sequence>MRCQSQTFKFGPIENGKKLPEKNSKGLVCVRVGLRSHIPSLNRVTQEPKDKIWNMDETGISTVQKPVKIIGSKGTRQVGSVTSAERGQTVRVLCAMNAAGTYIPPIFIFPRKRMVDS</sequence>
<accession>A0AAD8C8G9</accession>
<evidence type="ECO:0000313" key="2">
    <source>
        <dbReference type="Proteomes" id="UP001233172"/>
    </source>
</evidence>
<organism evidence="1 2">
    <name type="scientific">Biomphalaria pfeifferi</name>
    <name type="common">Bloodfluke planorb</name>
    <name type="synonym">Freshwater snail</name>
    <dbReference type="NCBI Taxonomy" id="112525"/>
    <lineage>
        <taxon>Eukaryota</taxon>
        <taxon>Metazoa</taxon>
        <taxon>Spiralia</taxon>
        <taxon>Lophotrochozoa</taxon>
        <taxon>Mollusca</taxon>
        <taxon>Gastropoda</taxon>
        <taxon>Heterobranchia</taxon>
        <taxon>Euthyneura</taxon>
        <taxon>Panpulmonata</taxon>
        <taxon>Hygrophila</taxon>
        <taxon>Lymnaeoidea</taxon>
        <taxon>Planorbidae</taxon>
        <taxon>Biomphalaria</taxon>
    </lineage>
</organism>
<evidence type="ECO:0000313" key="1">
    <source>
        <dbReference type="EMBL" id="KAK0068382.1"/>
    </source>
</evidence>
<proteinExistence type="predicted"/>
<dbReference type="EMBL" id="JASAOG010000005">
    <property type="protein sequence ID" value="KAK0068382.1"/>
    <property type="molecule type" value="Genomic_DNA"/>
</dbReference>
<gene>
    <name evidence="1" type="ORF">Bpfe_002317</name>
</gene>
<protein>
    <submittedName>
        <fullName evidence="1">Jerky protein</fullName>
    </submittedName>
</protein>
<dbReference type="AlphaFoldDB" id="A0AAD8C8G9"/>
<name>A0AAD8C8G9_BIOPF</name>
<dbReference type="Proteomes" id="UP001233172">
    <property type="component" value="Unassembled WGS sequence"/>
</dbReference>
<reference evidence="1" key="1">
    <citation type="journal article" date="2023" name="PLoS Negl. Trop. Dis.">
        <title>A genome sequence for Biomphalaria pfeifferi, the major vector snail for the human-infecting parasite Schistosoma mansoni.</title>
        <authorList>
            <person name="Bu L."/>
            <person name="Lu L."/>
            <person name="Laidemitt M.R."/>
            <person name="Zhang S.M."/>
            <person name="Mutuku M."/>
            <person name="Mkoji G."/>
            <person name="Steinauer M."/>
            <person name="Loker E.S."/>
        </authorList>
    </citation>
    <scope>NUCLEOTIDE SEQUENCE</scope>
    <source>
        <strain evidence="1">KasaAsao</strain>
    </source>
</reference>
<reference evidence="1" key="2">
    <citation type="submission" date="2023-04" db="EMBL/GenBank/DDBJ databases">
        <authorList>
            <person name="Bu L."/>
            <person name="Lu L."/>
            <person name="Laidemitt M.R."/>
            <person name="Zhang S.M."/>
            <person name="Mutuku M."/>
            <person name="Mkoji G."/>
            <person name="Steinauer M."/>
            <person name="Loker E.S."/>
        </authorList>
    </citation>
    <scope>NUCLEOTIDE SEQUENCE</scope>
    <source>
        <strain evidence="1">KasaAsao</strain>
        <tissue evidence="1">Whole Snail</tissue>
    </source>
</reference>